<dbReference type="Gene3D" id="3.40.50.2000">
    <property type="entry name" value="Glycogen Phosphorylase B"/>
    <property type="match status" value="1"/>
</dbReference>
<dbReference type="AlphaFoldDB" id="E9NQ14"/>
<dbReference type="SUPFAM" id="SSF53756">
    <property type="entry name" value="UDP-Glycosyltransferase/glycogen phosphorylase"/>
    <property type="match status" value="1"/>
</dbReference>
<sequence>MGGNEKSLSEIYIFREYFLMIFVTVGTHEQQFNRLIEEIDQLKKECIITDEVFIQTGFSTYVPQFCDWKSLLTYSEMEYYMSLANIVITHGGPATFMGAIAKGKKTIVVPRQKKYGEHVNDHQMEFVEYAKKIYGNIVIINDISDIATQLEYNVDLKSIVVSNNEQFNRLLRKEIEKLVK</sequence>
<organism evidence="2">
    <name type="scientific">Streptococcus suis</name>
    <dbReference type="NCBI Taxonomy" id="1307"/>
    <lineage>
        <taxon>Bacteria</taxon>
        <taxon>Bacillati</taxon>
        <taxon>Bacillota</taxon>
        <taxon>Bacilli</taxon>
        <taxon>Lactobacillales</taxon>
        <taxon>Streptococcaceae</taxon>
        <taxon>Streptococcus</taxon>
    </lineage>
</organism>
<evidence type="ECO:0000313" key="2">
    <source>
        <dbReference type="EMBL" id="ADU03241.1"/>
    </source>
</evidence>
<name>E9NQ14_STRSU</name>
<accession>E9NQ14</accession>
<dbReference type="EMBL" id="HQ694980">
    <property type="protein sequence ID" value="ADU03241.1"/>
    <property type="molecule type" value="Genomic_DNA"/>
</dbReference>
<dbReference type="GO" id="GO:0016758">
    <property type="term" value="F:hexosyltransferase activity"/>
    <property type="evidence" value="ECO:0007669"/>
    <property type="project" value="InterPro"/>
</dbReference>
<reference evidence="2" key="2">
    <citation type="journal article" date="2011" name="Vet. Microbiol.">
        <title>The cps locus of Streptococcus suis serotype 16: Development of a serotype-specific PCR assay.</title>
        <authorList>
            <person name="Wang K."/>
            <person name="Fan W."/>
            <person name="Wisselink H."/>
            <person name="Lu C."/>
        </authorList>
    </citation>
    <scope>NUCLEOTIDE SEQUENCE</scope>
    <source>
        <strain evidence="2">2627</strain>
    </source>
</reference>
<reference evidence="2" key="1">
    <citation type="submission" date="2010-12" db="EMBL/GenBank/DDBJ databases">
        <authorList>
            <person name="Wang K.C."/>
            <person name="Fan W.X."/>
            <person name="Lu C.P."/>
        </authorList>
    </citation>
    <scope>NUCLEOTIDE SEQUENCE</scope>
    <source>
        <strain evidence="2">2627</strain>
    </source>
</reference>
<protein>
    <submittedName>
        <fullName evidence="2">CPS16G</fullName>
    </submittedName>
</protein>
<dbReference type="InterPro" id="IPR007235">
    <property type="entry name" value="Glyco_trans_28_C"/>
</dbReference>
<evidence type="ECO:0000259" key="1">
    <source>
        <dbReference type="Pfam" id="PF04101"/>
    </source>
</evidence>
<feature type="domain" description="Glycosyl transferase family 28 C-terminal" evidence="1">
    <location>
        <begin position="20"/>
        <end position="132"/>
    </location>
</feature>
<dbReference type="Pfam" id="PF04101">
    <property type="entry name" value="Glyco_tran_28_C"/>
    <property type="match status" value="1"/>
</dbReference>
<proteinExistence type="predicted"/>